<accession>A0A1A9HZJ7</accession>
<evidence type="ECO:0000313" key="1">
    <source>
        <dbReference type="EMBL" id="ANH79744.1"/>
    </source>
</evidence>
<organism evidence="1 2">
    <name type="scientific">Niabella ginsenosidivorans</name>
    <dbReference type="NCBI Taxonomy" id="1176587"/>
    <lineage>
        <taxon>Bacteria</taxon>
        <taxon>Pseudomonadati</taxon>
        <taxon>Bacteroidota</taxon>
        <taxon>Chitinophagia</taxon>
        <taxon>Chitinophagales</taxon>
        <taxon>Chitinophagaceae</taxon>
        <taxon>Niabella</taxon>
    </lineage>
</organism>
<name>A0A1A9HZJ7_9BACT</name>
<evidence type="ECO:0000313" key="2">
    <source>
        <dbReference type="Proteomes" id="UP000077667"/>
    </source>
</evidence>
<keyword evidence="2" id="KW-1185">Reference proteome</keyword>
<dbReference type="Proteomes" id="UP000077667">
    <property type="component" value="Chromosome"/>
</dbReference>
<protein>
    <submittedName>
        <fullName evidence="1">Uncharacterized protein</fullName>
    </submittedName>
</protein>
<gene>
    <name evidence="1" type="ORF">A8C56_01020</name>
</gene>
<dbReference type="EMBL" id="CP015772">
    <property type="protein sequence ID" value="ANH79744.1"/>
    <property type="molecule type" value="Genomic_DNA"/>
</dbReference>
<sequence>MASKIITVHTFNRFIFYAPFIVKSFAETKVIPIVKVTPKPFCHAAFISASKITIACQQILKKVQNDNLL</sequence>
<reference evidence="1 2" key="1">
    <citation type="submission" date="2016-05" db="EMBL/GenBank/DDBJ databases">
        <title>Niabella ginsenosidivorans BS26 whole genome sequencing.</title>
        <authorList>
            <person name="Im W.T."/>
            <person name="Siddiqi M.Z."/>
        </authorList>
    </citation>
    <scope>NUCLEOTIDE SEQUENCE [LARGE SCALE GENOMIC DNA]</scope>
    <source>
        <strain evidence="1 2">BS26</strain>
    </source>
</reference>
<proteinExistence type="predicted"/>
<dbReference type="KEGG" id="nia:A8C56_01020"/>
<dbReference type="AlphaFoldDB" id="A0A1A9HZJ7"/>